<protein>
    <submittedName>
        <fullName evidence="2">YggT family protein</fullName>
    </submittedName>
</protein>
<dbReference type="EMBL" id="JACHZG010000001">
    <property type="protein sequence ID" value="MBB3328275.1"/>
    <property type="molecule type" value="Genomic_DNA"/>
</dbReference>
<dbReference type="AlphaFoldDB" id="A0A7W5JXU6"/>
<reference evidence="2 3" key="1">
    <citation type="submission" date="2020-08" db="EMBL/GenBank/DDBJ databases">
        <title>Sequencing the genomes of 1000 actinobacteria strains.</title>
        <authorList>
            <person name="Klenk H.-P."/>
        </authorList>
    </citation>
    <scope>NUCLEOTIDE SEQUENCE [LARGE SCALE GENOMIC DNA]</scope>
    <source>
        <strain evidence="2 3">DSM 11053</strain>
    </source>
</reference>
<keyword evidence="1" id="KW-0472">Membrane</keyword>
<proteinExistence type="predicted"/>
<comment type="caution">
    <text evidence="2">The sequence shown here is derived from an EMBL/GenBank/DDBJ whole genome shotgun (WGS) entry which is preliminary data.</text>
</comment>
<name>A0A7W5JXU6_9ACTN</name>
<evidence type="ECO:0000256" key="1">
    <source>
        <dbReference type="SAM" id="Phobius"/>
    </source>
</evidence>
<keyword evidence="1" id="KW-0812">Transmembrane</keyword>
<feature type="transmembrane region" description="Helical" evidence="1">
    <location>
        <begin position="6"/>
        <end position="32"/>
    </location>
</feature>
<evidence type="ECO:0000313" key="3">
    <source>
        <dbReference type="Proteomes" id="UP000565572"/>
    </source>
</evidence>
<organism evidence="2 3">
    <name type="scientific">Microlunatus antarcticus</name>
    <dbReference type="NCBI Taxonomy" id="53388"/>
    <lineage>
        <taxon>Bacteria</taxon>
        <taxon>Bacillati</taxon>
        <taxon>Actinomycetota</taxon>
        <taxon>Actinomycetes</taxon>
        <taxon>Propionibacteriales</taxon>
        <taxon>Propionibacteriaceae</taxon>
        <taxon>Microlunatus</taxon>
    </lineage>
</organism>
<keyword evidence="1" id="KW-1133">Transmembrane helix</keyword>
<keyword evidence="3" id="KW-1185">Reference proteome</keyword>
<dbReference type="RefSeq" id="WP_183340051.1">
    <property type="nucleotide sequence ID" value="NZ_JACHZG010000001.1"/>
</dbReference>
<dbReference type="GO" id="GO:0016020">
    <property type="term" value="C:membrane"/>
    <property type="evidence" value="ECO:0007669"/>
    <property type="project" value="InterPro"/>
</dbReference>
<dbReference type="InterPro" id="IPR003425">
    <property type="entry name" value="CCB3/YggT"/>
</dbReference>
<accession>A0A7W5JXU6</accession>
<evidence type="ECO:0000313" key="2">
    <source>
        <dbReference type="EMBL" id="MBB3328275.1"/>
    </source>
</evidence>
<feature type="transmembrane region" description="Helical" evidence="1">
    <location>
        <begin position="68"/>
        <end position="90"/>
    </location>
</feature>
<sequence>MSLVGVIIGWVLWLFMLVLFARMILSWVPVLVREWEPRGPLLVLAEVVYSITDPPLRALRKVLKPVRVGAMSLDLAFIALFLLVSILMQVNRVVFYSPSY</sequence>
<gene>
    <name evidence="2" type="ORF">FHX39_003219</name>
</gene>
<dbReference type="Proteomes" id="UP000565572">
    <property type="component" value="Unassembled WGS sequence"/>
</dbReference>
<dbReference type="Pfam" id="PF02325">
    <property type="entry name" value="CCB3_YggT"/>
    <property type="match status" value="1"/>
</dbReference>